<dbReference type="PANTHER" id="PTHR30483">
    <property type="entry name" value="LEUCINE-SPECIFIC-BINDING PROTEIN"/>
    <property type="match status" value="1"/>
</dbReference>
<feature type="domain" description="Leucine-binding protein" evidence="5">
    <location>
        <begin position="22"/>
        <end position="328"/>
    </location>
</feature>
<keyword evidence="2 4" id="KW-0732">Signal</keyword>
<evidence type="ECO:0000313" key="6">
    <source>
        <dbReference type="EMBL" id="CUX81322.1"/>
    </source>
</evidence>
<dbReference type="InterPro" id="IPR028082">
    <property type="entry name" value="Peripla_BP_I"/>
</dbReference>
<dbReference type="Pfam" id="PF13458">
    <property type="entry name" value="Peripla_BP_6"/>
    <property type="match status" value="1"/>
</dbReference>
<reference evidence="6 9" key="2">
    <citation type="submission" date="2016-01" db="EMBL/GenBank/DDBJ databases">
        <authorList>
            <person name="Varghese N."/>
        </authorList>
    </citation>
    <scope>NUCLEOTIDE SEQUENCE [LARGE SCALE GENOMIC DNA]</scope>
    <source>
        <strain evidence="6 9">HL-91</strain>
    </source>
</reference>
<proteinExistence type="inferred from homology"/>
<name>A0A0P7YYP5_9RHOB</name>
<dbReference type="STRING" id="1666912.Ga0058931_1691"/>
<protein>
    <submittedName>
        <fullName evidence="6">Amino acid/amide ABC transporter substrate-binding protein, HAAT family</fullName>
    </submittedName>
    <submittedName>
        <fullName evidence="7">Branched-chain amino acid transport system substrate-binding protein</fullName>
    </submittedName>
</protein>
<dbReference type="EMBL" id="LJSG01000006">
    <property type="protein sequence ID" value="KPP94239.1"/>
    <property type="molecule type" value="Genomic_DNA"/>
</dbReference>
<dbReference type="CDD" id="cd06346">
    <property type="entry name" value="PBP1_ABC_ligand_binding-like"/>
    <property type="match status" value="1"/>
</dbReference>
<feature type="chain" id="PRO_5010266831" evidence="4">
    <location>
        <begin position="21"/>
        <end position="393"/>
    </location>
</feature>
<dbReference type="PANTHER" id="PTHR30483:SF6">
    <property type="entry name" value="PERIPLASMIC BINDING PROTEIN OF ABC TRANSPORTER FOR NATURAL AMINO ACIDS"/>
    <property type="match status" value="1"/>
</dbReference>
<dbReference type="PATRIC" id="fig|1666912.4.peg.510"/>
<keyword evidence="3" id="KW-0813">Transport</keyword>
<dbReference type="GO" id="GO:0006865">
    <property type="term" value="P:amino acid transport"/>
    <property type="evidence" value="ECO:0007669"/>
    <property type="project" value="UniProtKB-KW"/>
</dbReference>
<comment type="caution">
    <text evidence="7">The sequence shown here is derived from an EMBL/GenBank/DDBJ whole genome shotgun (WGS) entry which is preliminary data.</text>
</comment>
<dbReference type="InterPro" id="IPR028081">
    <property type="entry name" value="Leu-bd"/>
</dbReference>
<feature type="signal peptide" evidence="4">
    <location>
        <begin position="1"/>
        <end position="20"/>
    </location>
</feature>
<evidence type="ECO:0000256" key="2">
    <source>
        <dbReference type="ARBA" id="ARBA00022729"/>
    </source>
</evidence>
<evidence type="ECO:0000313" key="7">
    <source>
        <dbReference type="EMBL" id="KPP94239.1"/>
    </source>
</evidence>
<accession>A0A0P7YYP5</accession>
<dbReference type="InterPro" id="IPR051010">
    <property type="entry name" value="BCAA_transport"/>
</dbReference>
<dbReference type="RefSeq" id="WP_072245941.1">
    <property type="nucleotide sequence ID" value="NZ_FBYC01000004.1"/>
</dbReference>
<evidence type="ECO:0000313" key="8">
    <source>
        <dbReference type="Proteomes" id="UP000050413"/>
    </source>
</evidence>
<evidence type="ECO:0000256" key="4">
    <source>
        <dbReference type="SAM" id="SignalP"/>
    </source>
</evidence>
<dbReference type="SUPFAM" id="SSF53822">
    <property type="entry name" value="Periplasmic binding protein-like I"/>
    <property type="match status" value="1"/>
</dbReference>
<evidence type="ECO:0000313" key="9">
    <source>
        <dbReference type="Proteomes" id="UP000182045"/>
    </source>
</evidence>
<keyword evidence="3" id="KW-0029">Amino-acid transport</keyword>
<comment type="similarity">
    <text evidence="1">Belongs to the leucine-binding protein family.</text>
</comment>
<reference evidence="7 8" key="1">
    <citation type="submission" date="2015-09" db="EMBL/GenBank/DDBJ databases">
        <title>Identification and resolution of microdiversity through metagenomic sequencing of parallel consortia.</title>
        <authorList>
            <person name="Nelson W.C."/>
            <person name="Romine M.F."/>
            <person name="Lindemann S.R."/>
        </authorList>
    </citation>
    <scope>NUCLEOTIDE SEQUENCE [LARGE SCALE GENOMIC DNA]</scope>
    <source>
        <strain evidence="7">HL-91</strain>
    </source>
</reference>
<dbReference type="Proteomes" id="UP000050413">
    <property type="component" value="Unassembled WGS sequence"/>
</dbReference>
<gene>
    <name evidence="7" type="primary">livK-2</name>
    <name evidence="6" type="ORF">Ga0058931_1691</name>
    <name evidence="7" type="ORF">HLUCCA05_13040</name>
</gene>
<sequence length="393" mass="39710">MKKLLLASTALALSAGIASAQEVKMGVLLGYTGPIEDITPYMADSAELAMKEVSDSGLFLDGATITPVRADSTCVDSSAAQAAAERLISSDGIVAMVGADCSGVTMAVLQNVAMSAGVPMISPSATSPAFTTTESNGMFFRTAPSDARQGVILADIVLERGFNSVALTHTNNDYGSGFATAFAEAYTAGGGTITTTVPHEEAKGDYSAEVGTLASAGGDALVILGYTDGGGSTLRTAYELGAFEQFFMGDGMYGDALIANTGEALEGTVGTIPWAQGDGAEAFAAVAEAAGVRADSSYTRESYDAAAILALAAQAAGEATPEGIAANILAVANAPGEPILPGELAKGLEILANGGDIDYVGATNVELVGPGEAAGSFREYIVEDGEYKTVKFH</sequence>
<keyword evidence="9" id="KW-1185">Reference proteome</keyword>
<evidence type="ECO:0000256" key="1">
    <source>
        <dbReference type="ARBA" id="ARBA00010062"/>
    </source>
</evidence>
<dbReference type="Proteomes" id="UP000182045">
    <property type="component" value="Unassembled WGS sequence"/>
</dbReference>
<dbReference type="AlphaFoldDB" id="A0A0P7YYP5"/>
<dbReference type="Gene3D" id="3.40.50.2300">
    <property type="match status" value="2"/>
</dbReference>
<organism evidence="7 8">
    <name type="scientific">Roseibaca calidilacus</name>
    <dbReference type="NCBI Taxonomy" id="1666912"/>
    <lineage>
        <taxon>Bacteria</taxon>
        <taxon>Pseudomonadati</taxon>
        <taxon>Pseudomonadota</taxon>
        <taxon>Alphaproteobacteria</taxon>
        <taxon>Rhodobacterales</taxon>
        <taxon>Paracoccaceae</taxon>
        <taxon>Roseinatronobacter</taxon>
    </lineage>
</organism>
<evidence type="ECO:0000256" key="3">
    <source>
        <dbReference type="ARBA" id="ARBA00022970"/>
    </source>
</evidence>
<dbReference type="OrthoDB" id="7337537at2"/>
<dbReference type="EMBL" id="FBYC01000004">
    <property type="protein sequence ID" value="CUX81322.1"/>
    <property type="molecule type" value="Genomic_DNA"/>
</dbReference>
<evidence type="ECO:0000259" key="5">
    <source>
        <dbReference type="Pfam" id="PF13458"/>
    </source>
</evidence>